<keyword evidence="2 4" id="KW-0378">Hydrolase</keyword>
<protein>
    <submittedName>
        <fullName evidence="4">Glycoside hydrolase/deacetylase</fullName>
    </submittedName>
</protein>
<dbReference type="Proteomes" id="UP000193944">
    <property type="component" value="Unassembled WGS sequence"/>
</dbReference>
<dbReference type="InterPro" id="IPR002509">
    <property type="entry name" value="NODB_dom"/>
</dbReference>
<sequence>MFALTFDDGPSLDYTGKVLDVLKKHDVKATFFVNGKNCVDVAQNPTAQELLRREIAEGHVIASHTYTHPEGGITILNDEQLTYEMKTLNDLLFEVVGVTPAFFRPPLGEFNAQNEVVLENLGFTANIIWNLDSNDWKDVKINNATQNYIDKLKHASPEKNSFIALNHDIQKFTATKNLDIVIPIIKEKGYRFVTVDECLGMTAYHNINSLEGNVKQVAQMNKEGLISTTTIPSAVITTPVVTTPTVTVASTVVPGENEQLLTSGSSKVQAFTLTLSMIVSMFAIFNYF</sequence>
<evidence type="ECO:0000256" key="1">
    <source>
        <dbReference type="ARBA" id="ARBA00022723"/>
    </source>
</evidence>
<evidence type="ECO:0000259" key="3">
    <source>
        <dbReference type="PROSITE" id="PS51677"/>
    </source>
</evidence>
<dbReference type="Pfam" id="PF01522">
    <property type="entry name" value="Polysacc_deac_1"/>
    <property type="match status" value="1"/>
</dbReference>
<dbReference type="AlphaFoldDB" id="A0A1Y1XDI0"/>
<dbReference type="SUPFAM" id="SSF88713">
    <property type="entry name" value="Glycoside hydrolase/deacetylase"/>
    <property type="match status" value="1"/>
</dbReference>
<comment type="caution">
    <text evidence="4">The sequence shown here is derived from an EMBL/GenBank/DDBJ whole genome shotgun (WGS) entry which is preliminary data.</text>
</comment>
<gene>
    <name evidence="4" type="ORF">BCR32DRAFT_201822</name>
</gene>
<name>A0A1Y1XDI0_9FUNG</name>
<dbReference type="GO" id="GO:0005975">
    <property type="term" value="P:carbohydrate metabolic process"/>
    <property type="evidence" value="ECO:0007669"/>
    <property type="project" value="InterPro"/>
</dbReference>
<organism evidence="4 5">
    <name type="scientific">Anaeromyces robustus</name>
    <dbReference type="NCBI Taxonomy" id="1754192"/>
    <lineage>
        <taxon>Eukaryota</taxon>
        <taxon>Fungi</taxon>
        <taxon>Fungi incertae sedis</taxon>
        <taxon>Chytridiomycota</taxon>
        <taxon>Chytridiomycota incertae sedis</taxon>
        <taxon>Neocallimastigomycetes</taxon>
        <taxon>Neocallimastigales</taxon>
        <taxon>Neocallimastigaceae</taxon>
        <taxon>Anaeromyces</taxon>
    </lineage>
</organism>
<dbReference type="InterPro" id="IPR050248">
    <property type="entry name" value="Polysacc_deacetylase_ArnD"/>
</dbReference>
<keyword evidence="5" id="KW-1185">Reference proteome</keyword>
<dbReference type="OrthoDB" id="5547340at2759"/>
<evidence type="ECO:0000256" key="2">
    <source>
        <dbReference type="ARBA" id="ARBA00022801"/>
    </source>
</evidence>
<dbReference type="InterPro" id="IPR011330">
    <property type="entry name" value="Glyco_hydro/deAcase_b/a-brl"/>
</dbReference>
<dbReference type="GO" id="GO:0046872">
    <property type="term" value="F:metal ion binding"/>
    <property type="evidence" value="ECO:0007669"/>
    <property type="project" value="UniProtKB-KW"/>
</dbReference>
<dbReference type="PANTHER" id="PTHR10587:SF133">
    <property type="entry name" value="CHITIN DEACETYLASE 1-RELATED"/>
    <property type="match status" value="1"/>
</dbReference>
<accession>A0A1Y1XDI0</accession>
<dbReference type="Gene3D" id="3.20.20.370">
    <property type="entry name" value="Glycoside hydrolase/deacetylase"/>
    <property type="match status" value="1"/>
</dbReference>
<dbReference type="GO" id="GO:0009272">
    <property type="term" value="P:fungal-type cell wall biogenesis"/>
    <property type="evidence" value="ECO:0007669"/>
    <property type="project" value="UniProtKB-ARBA"/>
</dbReference>
<dbReference type="GO" id="GO:0004099">
    <property type="term" value="F:chitin deacetylase activity"/>
    <property type="evidence" value="ECO:0007669"/>
    <property type="project" value="UniProtKB-ARBA"/>
</dbReference>
<evidence type="ECO:0000313" key="5">
    <source>
        <dbReference type="Proteomes" id="UP000193944"/>
    </source>
</evidence>
<reference evidence="4 5" key="2">
    <citation type="submission" date="2016-08" db="EMBL/GenBank/DDBJ databases">
        <title>Pervasive Adenine N6-methylation of Active Genes in Fungi.</title>
        <authorList>
            <consortium name="DOE Joint Genome Institute"/>
            <person name="Mondo S.J."/>
            <person name="Dannebaum R.O."/>
            <person name="Kuo R.C."/>
            <person name="Labutti K."/>
            <person name="Haridas S."/>
            <person name="Kuo A."/>
            <person name="Salamov A."/>
            <person name="Ahrendt S.R."/>
            <person name="Lipzen A."/>
            <person name="Sullivan W."/>
            <person name="Andreopoulos W.B."/>
            <person name="Clum A."/>
            <person name="Lindquist E."/>
            <person name="Daum C."/>
            <person name="Ramamoorthy G.K."/>
            <person name="Gryganskyi A."/>
            <person name="Culley D."/>
            <person name="Magnuson J.K."/>
            <person name="James T.Y."/>
            <person name="O'Malley M.A."/>
            <person name="Stajich J.E."/>
            <person name="Spatafora J.W."/>
            <person name="Visel A."/>
            <person name="Grigoriev I.V."/>
        </authorList>
    </citation>
    <scope>NUCLEOTIDE SEQUENCE [LARGE SCALE GENOMIC DNA]</scope>
    <source>
        <strain evidence="4 5">S4</strain>
    </source>
</reference>
<feature type="domain" description="NodB homology" evidence="3">
    <location>
        <begin position="1"/>
        <end position="193"/>
    </location>
</feature>
<dbReference type="GO" id="GO:0016020">
    <property type="term" value="C:membrane"/>
    <property type="evidence" value="ECO:0007669"/>
    <property type="project" value="TreeGrafter"/>
</dbReference>
<dbReference type="PANTHER" id="PTHR10587">
    <property type="entry name" value="GLYCOSYL TRANSFERASE-RELATED"/>
    <property type="match status" value="1"/>
</dbReference>
<keyword evidence="1" id="KW-0479">Metal-binding</keyword>
<reference evidence="4 5" key="1">
    <citation type="submission" date="2016-08" db="EMBL/GenBank/DDBJ databases">
        <title>A Parts List for Fungal Cellulosomes Revealed by Comparative Genomics.</title>
        <authorList>
            <consortium name="DOE Joint Genome Institute"/>
            <person name="Haitjema C.H."/>
            <person name="Gilmore S.P."/>
            <person name="Henske J.K."/>
            <person name="Solomon K.V."/>
            <person name="De Groot R."/>
            <person name="Kuo A."/>
            <person name="Mondo S.J."/>
            <person name="Salamov A.A."/>
            <person name="Labutti K."/>
            <person name="Zhao Z."/>
            <person name="Chiniquy J."/>
            <person name="Barry K."/>
            <person name="Brewer H.M."/>
            <person name="Purvine S.O."/>
            <person name="Wright A.T."/>
            <person name="Boxma B."/>
            <person name="Van Alen T."/>
            <person name="Hackstein J.H."/>
            <person name="Baker S.E."/>
            <person name="Grigoriev I.V."/>
            <person name="O'Malley M.A."/>
        </authorList>
    </citation>
    <scope>NUCLEOTIDE SEQUENCE [LARGE SCALE GENOMIC DNA]</scope>
    <source>
        <strain evidence="4 5">S4</strain>
    </source>
</reference>
<evidence type="ECO:0000313" key="4">
    <source>
        <dbReference type="EMBL" id="ORX83424.1"/>
    </source>
</evidence>
<dbReference type="EMBL" id="MCFG01000073">
    <property type="protein sequence ID" value="ORX83424.1"/>
    <property type="molecule type" value="Genomic_DNA"/>
</dbReference>
<dbReference type="STRING" id="1754192.A0A1Y1XDI0"/>
<dbReference type="PROSITE" id="PS51677">
    <property type="entry name" value="NODB"/>
    <property type="match status" value="1"/>
</dbReference>
<proteinExistence type="predicted"/>